<protein>
    <submittedName>
        <fullName evidence="2">Uncharacterized protein</fullName>
    </submittedName>
</protein>
<dbReference type="WBParaSite" id="JU765_v2.g3750.t1">
    <property type="protein sequence ID" value="JU765_v2.g3750.t1"/>
    <property type="gene ID" value="JU765_v2.g3750"/>
</dbReference>
<name>A0AC34R660_9BILA</name>
<organism evidence="1 2">
    <name type="scientific">Panagrolaimus sp. JU765</name>
    <dbReference type="NCBI Taxonomy" id="591449"/>
    <lineage>
        <taxon>Eukaryota</taxon>
        <taxon>Metazoa</taxon>
        <taxon>Ecdysozoa</taxon>
        <taxon>Nematoda</taxon>
        <taxon>Chromadorea</taxon>
        <taxon>Rhabditida</taxon>
        <taxon>Tylenchina</taxon>
        <taxon>Panagrolaimomorpha</taxon>
        <taxon>Panagrolaimoidea</taxon>
        <taxon>Panagrolaimidae</taxon>
        <taxon>Panagrolaimus</taxon>
    </lineage>
</organism>
<evidence type="ECO:0000313" key="2">
    <source>
        <dbReference type="WBParaSite" id="JU765_v2.g3750.t1"/>
    </source>
</evidence>
<evidence type="ECO:0000313" key="1">
    <source>
        <dbReference type="Proteomes" id="UP000887576"/>
    </source>
</evidence>
<sequence length="286" mass="33345">MGRKVQRTTTLKLPQSVVLEAMEKHFDRYVDKNLFTGMVFNQNDILFYSQSYQCMVDLRQPYADVKLREALPNLTEQIRKIQIMDVTNQWAQIFLFSLRSARDYDLDVYPVDYDSSIVKAIKYTNENKFPLNLVINTPDAFLHYSGCRFKSLTLRIPDLSLDLIPSNFQYTKLLLPMLCPTVEMLNSTTKKFYFVKEIGILFCQDDFLPLKPKKLQDYFAAFKNVFPNLETVICMRGKNDKSPDKLALIDRVEKAGEKNGLSIELSEDSCFICRVTCRQDHNINQY</sequence>
<accession>A0AC34R660</accession>
<reference evidence="2" key="1">
    <citation type="submission" date="2022-11" db="UniProtKB">
        <authorList>
            <consortium name="WormBaseParasite"/>
        </authorList>
    </citation>
    <scope>IDENTIFICATION</scope>
</reference>
<dbReference type="Proteomes" id="UP000887576">
    <property type="component" value="Unplaced"/>
</dbReference>
<proteinExistence type="predicted"/>